<feature type="domain" description="Sulfatase N-terminal" evidence="3">
    <location>
        <begin position="253"/>
        <end position="538"/>
    </location>
</feature>
<feature type="transmembrane region" description="Helical" evidence="2">
    <location>
        <begin position="51"/>
        <end position="68"/>
    </location>
</feature>
<name>A0A6J4QSG2_9ACTN</name>
<dbReference type="PANTHER" id="PTHR43751">
    <property type="entry name" value="SULFATASE"/>
    <property type="match status" value="1"/>
</dbReference>
<keyword evidence="2" id="KW-0812">Transmembrane</keyword>
<evidence type="ECO:0000256" key="1">
    <source>
        <dbReference type="SAM" id="MobiDB-lite"/>
    </source>
</evidence>
<evidence type="ECO:0000313" key="4">
    <source>
        <dbReference type="EMBL" id="CAA9449221.1"/>
    </source>
</evidence>
<dbReference type="InterPro" id="IPR017850">
    <property type="entry name" value="Alkaline_phosphatase_core_sf"/>
</dbReference>
<evidence type="ECO:0000259" key="3">
    <source>
        <dbReference type="Pfam" id="PF00884"/>
    </source>
</evidence>
<dbReference type="InterPro" id="IPR000917">
    <property type="entry name" value="Sulfatase_N"/>
</dbReference>
<proteinExistence type="predicted"/>
<keyword evidence="2" id="KW-1133">Transmembrane helix</keyword>
<protein>
    <submittedName>
        <fullName evidence="4">Phosphoglycerol transferase</fullName>
    </submittedName>
</protein>
<gene>
    <name evidence="4" type="ORF">AVDCRST_MAG78-3194</name>
</gene>
<dbReference type="Pfam" id="PF00884">
    <property type="entry name" value="Sulfatase"/>
    <property type="match status" value="1"/>
</dbReference>
<accession>A0A6J4QSG2</accession>
<keyword evidence="2" id="KW-0472">Membrane</keyword>
<reference evidence="4" key="1">
    <citation type="submission" date="2020-02" db="EMBL/GenBank/DDBJ databases">
        <authorList>
            <person name="Meier V. D."/>
        </authorList>
    </citation>
    <scope>NUCLEOTIDE SEQUENCE</scope>
    <source>
        <strain evidence="4">AVDCRST_MAG78</strain>
    </source>
</reference>
<dbReference type="SUPFAM" id="SSF53649">
    <property type="entry name" value="Alkaline phosphatase-like"/>
    <property type="match status" value="1"/>
</dbReference>
<feature type="region of interest" description="Disordered" evidence="1">
    <location>
        <begin position="227"/>
        <end position="248"/>
    </location>
</feature>
<sequence length="636" mass="70828">MSLLSRRDWTYLLSLLVPFLLYDLVLKGYLVVSWPKNLGFTESLGLMRSDLLFSMGYALLWIGLFALAREGLWRRMVTILFHAAKIFVALLATIAYQYFKVTGSTLDFGFILISLSSPGGLTAVVESEVSPGILALLAAVLAYAVLGPFLVTSLVARWRGWADAEGTQTANIPWLHLAGVGLAAYALFSFSLVPGASGSTGAPSKSFSRDALVHVAATAAGAEYGEGSSNLAADSGEPTPEASLRTTGGTERRNVVLVHLESTRAQSMTPYNEDLETAPFLDELAESSLLAERAYAVVPHTTNAMSASNCGISPPLNPWQTASLGDNIPSRCLADLLEEQGYNSVWFTSSVSTFEIERLPELVENLGYEEFYPVETMDTEGFEEANYFGYEDDVMLGPSEEWLEGHKDGPFVATYETIGPHHQYLAPEKRYGREEFDEEDLVNRYLNSLRNQDFFLQNLFEQYKKLGLYEDTVFLLYGDHGEAFGEHGRYQHDNVPYEEGVKIPLLVHDPGRFENGERVEAPVSQLDLLPTVVDLLGYEIEGGAYEGSSILRPLPEERTLMFGCWNESGCLASLEETEKYVYHFGDNPDEIFELSEDPDERRNLAEEWPEEAEERRRELLEWRAEVSSRYGTRAAP</sequence>
<dbReference type="GO" id="GO:0016740">
    <property type="term" value="F:transferase activity"/>
    <property type="evidence" value="ECO:0007669"/>
    <property type="project" value="UniProtKB-KW"/>
</dbReference>
<keyword evidence="4" id="KW-0808">Transferase</keyword>
<evidence type="ECO:0000256" key="2">
    <source>
        <dbReference type="SAM" id="Phobius"/>
    </source>
</evidence>
<dbReference type="AlphaFoldDB" id="A0A6J4QSG2"/>
<feature type="transmembrane region" description="Helical" evidence="2">
    <location>
        <begin position="12"/>
        <end position="31"/>
    </location>
</feature>
<feature type="transmembrane region" description="Helical" evidence="2">
    <location>
        <begin position="174"/>
        <end position="196"/>
    </location>
</feature>
<dbReference type="PANTHER" id="PTHR43751:SF3">
    <property type="entry name" value="SULFATASE N-TERMINAL DOMAIN-CONTAINING PROTEIN"/>
    <property type="match status" value="1"/>
</dbReference>
<feature type="transmembrane region" description="Helical" evidence="2">
    <location>
        <begin position="80"/>
        <end position="99"/>
    </location>
</feature>
<dbReference type="Gene3D" id="3.40.720.10">
    <property type="entry name" value="Alkaline Phosphatase, subunit A"/>
    <property type="match status" value="1"/>
</dbReference>
<dbReference type="EMBL" id="CADCVB010000216">
    <property type="protein sequence ID" value="CAA9449221.1"/>
    <property type="molecule type" value="Genomic_DNA"/>
</dbReference>
<dbReference type="InterPro" id="IPR052701">
    <property type="entry name" value="GAG_Ulvan_Degrading_Sulfatases"/>
</dbReference>
<feature type="transmembrane region" description="Helical" evidence="2">
    <location>
        <begin position="132"/>
        <end position="154"/>
    </location>
</feature>
<organism evidence="4">
    <name type="scientific">uncultured Rubrobacteraceae bacterium</name>
    <dbReference type="NCBI Taxonomy" id="349277"/>
    <lineage>
        <taxon>Bacteria</taxon>
        <taxon>Bacillati</taxon>
        <taxon>Actinomycetota</taxon>
        <taxon>Rubrobacteria</taxon>
        <taxon>Rubrobacterales</taxon>
        <taxon>Rubrobacteraceae</taxon>
        <taxon>environmental samples</taxon>
    </lineage>
</organism>
<dbReference type="CDD" id="cd16015">
    <property type="entry name" value="LTA_synthase"/>
    <property type="match status" value="1"/>
</dbReference>